<dbReference type="PIRSF" id="PIRSF019381">
    <property type="entry name" value="YcjX"/>
    <property type="match status" value="1"/>
</dbReference>
<dbReference type="EMBL" id="JBHSJF010000006">
    <property type="protein sequence ID" value="MFC5068259.1"/>
    <property type="molecule type" value="Genomic_DNA"/>
</dbReference>
<dbReference type="Proteomes" id="UP001595796">
    <property type="component" value="Unassembled WGS sequence"/>
</dbReference>
<dbReference type="PANTHER" id="PTHR38605:SF1">
    <property type="entry name" value="ATPASE"/>
    <property type="match status" value="1"/>
</dbReference>
<name>A0ABV9Z1B4_9HYPH</name>
<keyword evidence="2" id="KW-1185">Reference proteome</keyword>
<evidence type="ECO:0000313" key="1">
    <source>
        <dbReference type="EMBL" id="MFC5068259.1"/>
    </source>
</evidence>
<dbReference type="Pfam" id="PF04317">
    <property type="entry name" value="DUF463"/>
    <property type="match status" value="1"/>
</dbReference>
<evidence type="ECO:0000313" key="2">
    <source>
        <dbReference type="Proteomes" id="UP001595796"/>
    </source>
</evidence>
<protein>
    <submittedName>
        <fullName evidence="1">YcjX family protein</fullName>
    </submittedName>
</protein>
<comment type="caution">
    <text evidence="1">The sequence shown here is derived from an EMBL/GenBank/DDBJ whole genome shotgun (WGS) entry which is preliminary data.</text>
</comment>
<organism evidence="1 2">
    <name type="scientific">Flaviflagellibacter deserti</name>
    <dbReference type="NCBI Taxonomy" id="2267266"/>
    <lineage>
        <taxon>Bacteria</taxon>
        <taxon>Pseudomonadati</taxon>
        <taxon>Pseudomonadota</taxon>
        <taxon>Alphaproteobacteria</taxon>
        <taxon>Hyphomicrobiales</taxon>
        <taxon>Flaviflagellibacter</taxon>
    </lineage>
</organism>
<dbReference type="PANTHER" id="PTHR38605">
    <property type="entry name" value="ATPASE-RELATED"/>
    <property type="match status" value="1"/>
</dbReference>
<dbReference type="RefSeq" id="WP_114955826.1">
    <property type="nucleotide sequence ID" value="NZ_JBHSJF010000006.1"/>
</dbReference>
<dbReference type="InterPro" id="IPR007413">
    <property type="entry name" value="YcjX-like"/>
</dbReference>
<gene>
    <name evidence="1" type="ORF">ACFPFW_09560</name>
</gene>
<sequence>MKVSDLSHEARIVASSMLDAAAEALNPTVRLGVTGLSRAGKTVFITALVHALTNGARMPLFRAYADGRLIGARLSPQPDDSVPRFDIETHLKALLEDRKWPQSTRRISELRLIVDFGSETFLGRRRGTSHLTLDIVDYPGEWLLDLGLMGKTYSQWSAETVAMSRRGARQEFARDWHKHLKTLDAAAPESEAEARASADLFTAYLRSSREARHALSALPPGRFLMPGDLEGSPMLTFAPLDVAADAEPKPGTLHAMMARRYDAYVDGVVRPFFRDHFARLDRQIVLVDVLAALDAGPDAVSDLETALVDVLAAFRHGRNSWLTALFRPRVDKILFAATKADHLHHTSHDRLEAILGRLVQRARETAQFGGAEVDVLAISAVRATREATAKRGKQELPVIAGTPEPGERSGDKTFTGEEEIGVFPGDLPADPNVALAPGGYRGRAETGEGDVGIIRFRPPKLEGPWGKTRLPHIRMDRVLQFLLGDKLA</sequence>
<accession>A0ABV9Z1B4</accession>
<reference evidence="2" key="1">
    <citation type="journal article" date="2019" name="Int. J. Syst. Evol. Microbiol.">
        <title>The Global Catalogue of Microorganisms (GCM) 10K type strain sequencing project: providing services to taxonomists for standard genome sequencing and annotation.</title>
        <authorList>
            <consortium name="The Broad Institute Genomics Platform"/>
            <consortium name="The Broad Institute Genome Sequencing Center for Infectious Disease"/>
            <person name="Wu L."/>
            <person name="Ma J."/>
        </authorList>
    </citation>
    <scope>NUCLEOTIDE SEQUENCE [LARGE SCALE GENOMIC DNA]</scope>
    <source>
        <strain evidence="2">CGMCC 1.16444</strain>
    </source>
</reference>
<proteinExistence type="predicted"/>